<dbReference type="CDD" id="cd22249">
    <property type="entry name" value="UDM1_RNF168_RNF169-like"/>
    <property type="match status" value="1"/>
</dbReference>
<keyword evidence="6 13" id="KW-1133">Transmembrane helix</keyword>
<evidence type="ECO:0000256" key="7">
    <source>
        <dbReference type="ARBA" id="ARBA00023053"/>
    </source>
</evidence>
<feature type="transmembrane region" description="Helical" evidence="13">
    <location>
        <begin position="271"/>
        <end position="296"/>
    </location>
</feature>
<comment type="subcellular location">
    <subcellularLocation>
        <location evidence="1">Cell membrane</location>
        <topology evidence="1">Multi-pass membrane protein</topology>
    </subcellularLocation>
</comment>
<keyword evidence="3" id="KW-0813">Transport</keyword>
<feature type="transmembrane region" description="Helical" evidence="13">
    <location>
        <begin position="117"/>
        <end position="144"/>
    </location>
</feature>
<evidence type="ECO:0000256" key="8">
    <source>
        <dbReference type="ARBA" id="ARBA00023065"/>
    </source>
</evidence>
<dbReference type="PANTHER" id="PTHR42985:SF40">
    <property type="entry name" value="LD47995P-RELATED"/>
    <property type="match status" value="1"/>
</dbReference>
<feature type="transmembrane region" description="Helical" evidence="13">
    <location>
        <begin position="42"/>
        <end position="62"/>
    </location>
</feature>
<comment type="similarity">
    <text evidence="2 11">Belongs to the sodium:solute symporter (SSF) (TC 2.A.21) family.</text>
</comment>
<dbReference type="PROSITE" id="PS50283">
    <property type="entry name" value="NA_SOLUT_SYMP_3"/>
    <property type="match status" value="1"/>
</dbReference>
<dbReference type="Pfam" id="PF00474">
    <property type="entry name" value="SSF"/>
    <property type="match status" value="2"/>
</dbReference>
<keyword evidence="15" id="KW-1185">Reference proteome</keyword>
<evidence type="ECO:0000313" key="15">
    <source>
        <dbReference type="Proteomes" id="UP001302349"/>
    </source>
</evidence>
<dbReference type="InterPro" id="IPR051163">
    <property type="entry name" value="Sodium:Solute_Symporter_SSF"/>
</dbReference>
<keyword evidence="12" id="KW-0175">Coiled coil</keyword>
<feature type="transmembrane region" description="Helical" evidence="13">
    <location>
        <begin position="484"/>
        <end position="506"/>
    </location>
</feature>
<keyword evidence="10" id="KW-0739">Sodium transport</keyword>
<reference evidence="14 15" key="1">
    <citation type="journal article" date="2023" name="Microbiol. Resour. Announc.">
        <title>Complete Genome Sequence of Imperialibacter roseus strain P4T.</title>
        <authorList>
            <person name="Tizabi D.R."/>
            <person name="Bachvaroff T."/>
            <person name="Hill R.T."/>
        </authorList>
    </citation>
    <scope>NUCLEOTIDE SEQUENCE [LARGE SCALE GENOMIC DNA]</scope>
    <source>
        <strain evidence="14 15">P4T</strain>
    </source>
</reference>
<evidence type="ECO:0000256" key="3">
    <source>
        <dbReference type="ARBA" id="ARBA00022448"/>
    </source>
</evidence>
<keyword evidence="9 13" id="KW-0472">Membrane</keyword>
<dbReference type="Gene3D" id="1.20.1730.10">
    <property type="entry name" value="Sodium/glucose cotransporter"/>
    <property type="match status" value="1"/>
</dbReference>
<evidence type="ECO:0000256" key="5">
    <source>
        <dbReference type="ARBA" id="ARBA00022692"/>
    </source>
</evidence>
<accession>A0ABZ0IX24</accession>
<feature type="coiled-coil region" evidence="12">
    <location>
        <begin position="348"/>
        <end position="375"/>
    </location>
</feature>
<evidence type="ECO:0000256" key="2">
    <source>
        <dbReference type="ARBA" id="ARBA00006434"/>
    </source>
</evidence>
<dbReference type="EMBL" id="CP136051">
    <property type="protein sequence ID" value="WOK09598.1"/>
    <property type="molecule type" value="Genomic_DNA"/>
</dbReference>
<feature type="transmembrane region" description="Helical" evidence="13">
    <location>
        <begin position="459"/>
        <end position="478"/>
    </location>
</feature>
<feature type="transmembrane region" description="Helical" evidence="13">
    <location>
        <begin position="537"/>
        <end position="558"/>
    </location>
</feature>
<keyword evidence="5 13" id="KW-0812">Transmembrane</keyword>
<organism evidence="14 15">
    <name type="scientific">Imperialibacter roseus</name>
    <dbReference type="NCBI Taxonomy" id="1324217"/>
    <lineage>
        <taxon>Bacteria</taxon>
        <taxon>Pseudomonadati</taxon>
        <taxon>Bacteroidota</taxon>
        <taxon>Cytophagia</taxon>
        <taxon>Cytophagales</taxon>
        <taxon>Flammeovirgaceae</taxon>
        <taxon>Imperialibacter</taxon>
    </lineage>
</organism>
<name>A0ABZ0IX24_9BACT</name>
<gene>
    <name evidence="14" type="ORF">RT717_13205</name>
</gene>
<evidence type="ECO:0000256" key="12">
    <source>
        <dbReference type="SAM" id="Coils"/>
    </source>
</evidence>
<feature type="transmembrane region" description="Helical" evidence="13">
    <location>
        <begin position="181"/>
        <end position="200"/>
    </location>
</feature>
<sequence length="561" mass="62058">MSNIDLIVLLSTLAFIVGYGTLKYKSHSNIDGYLLGDKSFKWGTIGLSVMATQASAITFISTPGQAYESGMGFVQNYFGLPLALIIVSAVFIPIYYKLKVFTAYEFLEKRFDLKTRLLGAFLFLLQRGLAAGITIYAPAIIISTVLHWDLSYTIMLVGGLVVIYTVSGGSKAVSITQKQQMAVIMIGMFVAFGILIYLITEHISFKEALSVAGNLGKLEVVNFSTDGSVRYTFWNGLFAGLLLQMSYFGTDQSQVSRYLSGKNIAESRMGLMFNAILKIPMQFFILFVGVMVFVFYQYNLPPVHFKVSNVEMIEGSAKADEYLALEARHREIFDEKKEALASLQAARMAGDENQIEESESLVRQYQAETEATRQEVKDLLTSVDESTETKDSDYIFLSFILEYLPVGVIGLLLAVIFSAAMSSTASELNALASTTTVDFYMRLVKKDGAEKHFVHASKFFTAFWGLVAIGFALFANLVENLIEAVNILGSIFYGSILGIFLVAFFIKVIKGPAVFWAAVISQLVVIVLFKTTDIAYLWYNVIGCFGVIALAFVINLVINKD</sequence>
<dbReference type="InterPro" id="IPR038377">
    <property type="entry name" value="Na/Glc_symporter_sf"/>
</dbReference>
<feature type="transmembrane region" description="Helical" evidence="13">
    <location>
        <begin position="6"/>
        <end position="22"/>
    </location>
</feature>
<feature type="transmembrane region" description="Helical" evidence="13">
    <location>
        <begin position="74"/>
        <end position="96"/>
    </location>
</feature>
<dbReference type="RefSeq" id="WP_317492212.1">
    <property type="nucleotide sequence ID" value="NZ_CP136051.1"/>
</dbReference>
<evidence type="ECO:0000256" key="6">
    <source>
        <dbReference type="ARBA" id="ARBA00022989"/>
    </source>
</evidence>
<keyword evidence="8" id="KW-0406">Ion transport</keyword>
<keyword evidence="4" id="KW-1003">Cell membrane</keyword>
<protein>
    <submittedName>
        <fullName evidence="14">Sodium:solute symporter</fullName>
    </submittedName>
</protein>
<evidence type="ECO:0000256" key="4">
    <source>
        <dbReference type="ARBA" id="ARBA00022475"/>
    </source>
</evidence>
<feature type="transmembrane region" description="Helical" evidence="13">
    <location>
        <begin position="394"/>
        <end position="417"/>
    </location>
</feature>
<dbReference type="Proteomes" id="UP001302349">
    <property type="component" value="Chromosome"/>
</dbReference>
<dbReference type="CDD" id="cd11494">
    <property type="entry name" value="SLC5sbd_NIS-like_u2"/>
    <property type="match status" value="1"/>
</dbReference>
<dbReference type="InterPro" id="IPR001734">
    <property type="entry name" value="Na/solute_symporter"/>
</dbReference>
<feature type="transmembrane region" description="Helical" evidence="13">
    <location>
        <begin position="150"/>
        <end position="169"/>
    </location>
</feature>
<evidence type="ECO:0000313" key="14">
    <source>
        <dbReference type="EMBL" id="WOK09598.1"/>
    </source>
</evidence>
<evidence type="ECO:0000256" key="11">
    <source>
        <dbReference type="RuleBase" id="RU362091"/>
    </source>
</evidence>
<evidence type="ECO:0000256" key="9">
    <source>
        <dbReference type="ARBA" id="ARBA00023136"/>
    </source>
</evidence>
<keyword evidence="7" id="KW-0915">Sodium</keyword>
<feature type="transmembrane region" description="Helical" evidence="13">
    <location>
        <begin position="513"/>
        <end position="531"/>
    </location>
</feature>
<evidence type="ECO:0000256" key="1">
    <source>
        <dbReference type="ARBA" id="ARBA00004651"/>
    </source>
</evidence>
<evidence type="ECO:0000256" key="13">
    <source>
        <dbReference type="SAM" id="Phobius"/>
    </source>
</evidence>
<evidence type="ECO:0000256" key="10">
    <source>
        <dbReference type="ARBA" id="ARBA00023201"/>
    </source>
</evidence>
<proteinExistence type="inferred from homology"/>
<dbReference type="PANTHER" id="PTHR42985">
    <property type="entry name" value="SODIUM-COUPLED MONOCARBOXYLATE TRANSPORTER"/>
    <property type="match status" value="1"/>
</dbReference>